<dbReference type="GeneID" id="7835709"/>
<dbReference type="InterPro" id="IPR011990">
    <property type="entry name" value="TPR-like_helical_dom_sf"/>
</dbReference>
<dbReference type="SUPFAM" id="SSF48452">
    <property type="entry name" value="TPR-like"/>
    <property type="match status" value="1"/>
</dbReference>
<evidence type="ECO:0000256" key="1">
    <source>
        <dbReference type="ARBA" id="ARBA00022737"/>
    </source>
</evidence>
<reference evidence="6" key="1">
    <citation type="journal article" date="2006" name="PLoS Biol.">
        <title>Macronuclear genome sequence of the ciliate Tetrahymena thermophila, a model eukaryote.</title>
        <authorList>
            <person name="Eisen J.A."/>
            <person name="Coyne R.S."/>
            <person name="Wu M."/>
            <person name="Wu D."/>
            <person name="Thiagarajan M."/>
            <person name="Wortman J.R."/>
            <person name="Badger J.H."/>
            <person name="Ren Q."/>
            <person name="Amedeo P."/>
            <person name="Jones K.M."/>
            <person name="Tallon L.J."/>
            <person name="Delcher A.L."/>
            <person name="Salzberg S.L."/>
            <person name="Silva J.C."/>
            <person name="Haas B.J."/>
            <person name="Majoros W.H."/>
            <person name="Farzad M."/>
            <person name="Carlton J.M."/>
            <person name="Smith R.K. Jr."/>
            <person name="Garg J."/>
            <person name="Pearlman R.E."/>
            <person name="Karrer K.M."/>
            <person name="Sun L."/>
            <person name="Manning G."/>
            <person name="Elde N.C."/>
            <person name="Turkewitz A.P."/>
            <person name="Asai D.J."/>
            <person name="Wilkes D.E."/>
            <person name="Wang Y."/>
            <person name="Cai H."/>
            <person name="Collins K."/>
            <person name="Stewart B.A."/>
            <person name="Lee S.R."/>
            <person name="Wilamowska K."/>
            <person name="Weinberg Z."/>
            <person name="Ruzzo W.L."/>
            <person name="Wloga D."/>
            <person name="Gaertig J."/>
            <person name="Frankel J."/>
            <person name="Tsao C.-C."/>
            <person name="Gorovsky M.A."/>
            <person name="Keeling P.J."/>
            <person name="Waller R.F."/>
            <person name="Patron N.J."/>
            <person name="Cherry J.M."/>
            <person name="Stover N.A."/>
            <person name="Krieger C.J."/>
            <person name="del Toro C."/>
            <person name="Ryder H.F."/>
            <person name="Williamson S.C."/>
            <person name="Barbeau R.A."/>
            <person name="Hamilton E.P."/>
            <person name="Orias E."/>
        </authorList>
    </citation>
    <scope>NUCLEOTIDE SEQUENCE [LARGE SCALE GENOMIC DNA]</scope>
    <source>
        <strain evidence="6">SB210</strain>
    </source>
</reference>
<keyword evidence="6" id="KW-1185">Reference proteome</keyword>
<dbReference type="GO" id="GO:0004672">
    <property type="term" value="F:protein kinase activity"/>
    <property type="evidence" value="ECO:0007669"/>
    <property type="project" value="InterPro"/>
</dbReference>
<feature type="repeat" description="TPR" evidence="3">
    <location>
        <begin position="683"/>
        <end position="716"/>
    </location>
</feature>
<dbReference type="Pfam" id="PF13424">
    <property type="entry name" value="TPR_12"/>
    <property type="match status" value="2"/>
</dbReference>
<dbReference type="PANTHER" id="PTHR45641:SF1">
    <property type="entry name" value="AAA+ ATPASE DOMAIN-CONTAINING PROTEIN"/>
    <property type="match status" value="1"/>
</dbReference>
<dbReference type="PROSITE" id="PS50011">
    <property type="entry name" value="PROTEIN_KINASE_DOM"/>
    <property type="match status" value="1"/>
</dbReference>
<evidence type="ECO:0000259" key="4">
    <source>
        <dbReference type="PROSITE" id="PS50011"/>
    </source>
</evidence>
<dbReference type="InterPro" id="IPR000719">
    <property type="entry name" value="Prot_kinase_dom"/>
</dbReference>
<dbReference type="GO" id="GO:0005524">
    <property type="term" value="F:ATP binding"/>
    <property type="evidence" value="ECO:0007669"/>
    <property type="project" value="InterPro"/>
</dbReference>
<dbReference type="InterPro" id="IPR019734">
    <property type="entry name" value="TPR_rpt"/>
</dbReference>
<dbReference type="OrthoDB" id="5986190at2759"/>
<evidence type="ECO:0000256" key="3">
    <source>
        <dbReference type="PROSITE-ProRule" id="PRU00339"/>
    </source>
</evidence>
<dbReference type="KEGG" id="tet:TTHERM_00254500"/>
<dbReference type="Gene3D" id="1.10.510.10">
    <property type="entry name" value="Transferase(Phosphotransferase) domain 1"/>
    <property type="match status" value="1"/>
</dbReference>
<dbReference type="SUPFAM" id="SSF56112">
    <property type="entry name" value="Protein kinase-like (PK-like)"/>
    <property type="match status" value="1"/>
</dbReference>
<keyword evidence="2 3" id="KW-0802">TPR repeat</keyword>
<dbReference type="eggNOG" id="ENOG502S5JJ">
    <property type="taxonomic scope" value="Eukaryota"/>
</dbReference>
<organism evidence="5 6">
    <name type="scientific">Tetrahymena thermophila (strain SB210)</name>
    <dbReference type="NCBI Taxonomy" id="312017"/>
    <lineage>
        <taxon>Eukaryota</taxon>
        <taxon>Sar</taxon>
        <taxon>Alveolata</taxon>
        <taxon>Ciliophora</taxon>
        <taxon>Intramacronucleata</taxon>
        <taxon>Oligohymenophorea</taxon>
        <taxon>Hymenostomatida</taxon>
        <taxon>Tetrahymenina</taxon>
        <taxon>Tetrahymenidae</taxon>
        <taxon>Tetrahymena</taxon>
    </lineage>
</organism>
<keyword evidence="1" id="KW-0677">Repeat</keyword>
<dbReference type="PANTHER" id="PTHR45641">
    <property type="entry name" value="TETRATRICOPEPTIDE REPEAT PROTEIN (AFU_ORTHOLOGUE AFUA_6G03870)"/>
    <property type="match status" value="1"/>
</dbReference>
<evidence type="ECO:0000256" key="2">
    <source>
        <dbReference type="ARBA" id="ARBA00022803"/>
    </source>
</evidence>
<dbReference type="RefSeq" id="XP_001019103.2">
    <property type="nucleotide sequence ID" value="XM_001019103.2"/>
</dbReference>
<sequence>MEIRSIARTQNSHKNEKKYFEILQEYTQNQLSLLNQVKNEFIKEELKNICHYILSKTDLLLLNIEVMYIIISRLQQISAEFSSEINIDHFAQINQIPISSELSFVANFNSNCQFLKLKAKTKIGERVKRDKKNQEFQSSLQSTKYEILLDQDFQKQFDFFDASIQNYYNFVYDVKYNSNYLQLQLQQQRSGQSTEKQRQIETDIQKLKNKNYQIHFSRIISENTDEIDSFILQANVTQKNQNQILNNKVNQTSPQVLNQKNPKDLHQNKQINQTPQQLNKINIPNQKNNQNQNKILNQINNDKIQQNENQDLSQGSKYVLPLAKVFYYQNAFGEDYYVQLREQEEYSLMDVINELEKKQLRYSEQEMIAILSNIFEGILYFHDRGYVLGSFSPFEVVFHQERWKLKHINQMQLKGQQNQGKGLNSLYQVKGYFEFMSPQQQQLLKMNTTVGNYNAQASDFYNLGTLINALSSPKQQYSPFFNQIIKQLTDYDSLARMDTKNIRNLLQPYKFCIRKGLDITKQKDSFINYKKLYQSFMSLGSKSLAISSVHAAHPKEDYHSFIEKGFLFQVFNEHADAITYYRKAEQNALQQNKLYNLIPINNNIGQILLKNGKYDQALQSFQKAVDVSRQVSSLNSLEYAKSLENLSNAYTNLQKYKEAEKGFEEVLNIKKKLIRSENDMQFSITYNNLGIVQEKQDKKQQAIANFRKAIDVMQFHLGTTNPDIALFNEKIGDLFFSLPGRQEDALNHYQQSYKIYSALKDASQIHKISEKIKRIQTKSQK</sequence>
<name>Q23QN0_TETTS</name>
<dbReference type="AlphaFoldDB" id="Q23QN0"/>
<dbReference type="Gene3D" id="1.25.40.10">
    <property type="entry name" value="Tetratricopeptide repeat domain"/>
    <property type="match status" value="1"/>
</dbReference>
<evidence type="ECO:0000313" key="6">
    <source>
        <dbReference type="Proteomes" id="UP000009168"/>
    </source>
</evidence>
<dbReference type="EMBL" id="GG662647">
    <property type="protein sequence ID" value="EAR98858.2"/>
    <property type="molecule type" value="Genomic_DNA"/>
</dbReference>
<evidence type="ECO:0000313" key="5">
    <source>
        <dbReference type="EMBL" id="EAR98858.2"/>
    </source>
</evidence>
<protein>
    <submittedName>
        <fullName evidence="5">Tetratricopeptide repeat protein</fullName>
    </submittedName>
</protein>
<gene>
    <name evidence="5" type="ORF">TTHERM_00254500</name>
</gene>
<accession>Q23QN0</accession>
<dbReference type="InterPro" id="IPR011009">
    <property type="entry name" value="Kinase-like_dom_sf"/>
</dbReference>
<feature type="repeat" description="TPR" evidence="3">
    <location>
        <begin position="598"/>
        <end position="631"/>
    </location>
</feature>
<feature type="repeat" description="TPR" evidence="3">
    <location>
        <begin position="640"/>
        <end position="673"/>
    </location>
</feature>
<dbReference type="SMART" id="SM00028">
    <property type="entry name" value="TPR"/>
    <property type="match status" value="4"/>
</dbReference>
<feature type="domain" description="Protein kinase" evidence="4">
    <location>
        <begin position="230"/>
        <end position="562"/>
    </location>
</feature>
<dbReference type="PROSITE" id="PS50005">
    <property type="entry name" value="TPR"/>
    <property type="match status" value="3"/>
</dbReference>
<dbReference type="HOGENOM" id="CLU_344715_0_0_1"/>
<dbReference type="Proteomes" id="UP000009168">
    <property type="component" value="Unassembled WGS sequence"/>
</dbReference>
<proteinExistence type="predicted"/>
<dbReference type="InParanoid" id="Q23QN0"/>
<dbReference type="STRING" id="312017.Q23QN0"/>